<comment type="caution">
    <text evidence="1">The sequence shown here is derived from an EMBL/GenBank/DDBJ whole genome shotgun (WGS) entry which is preliminary data.</text>
</comment>
<sequence>MKSKILLYIAIFITINLNVCKENDWRDDPKFQNKEQNTKLLESQKLILSKKKEKYVLDRGYKSKNEAIENFLAEIKTYQFPKNGFISWDEQLEIIFPNTYGLGTTLDHTPLDEYQKLLSSREAVAIESIYSMISSGFKIESIDWESPRRLGQIIGHKPKVMIVTKKGKFEITQIKMVYDVEGKFIVGVLGP</sequence>
<dbReference type="Proteomes" id="UP000297567">
    <property type="component" value="Unassembled WGS sequence"/>
</dbReference>
<protein>
    <submittedName>
        <fullName evidence="1">Uncharacterized protein</fullName>
    </submittedName>
</protein>
<accession>A0A4Z0ZZD3</accession>
<proteinExistence type="predicted"/>
<organism evidence="1 2">
    <name type="scientific">Leptospira jelokensis</name>
    <dbReference type="NCBI Taxonomy" id="2484931"/>
    <lineage>
        <taxon>Bacteria</taxon>
        <taxon>Pseudomonadati</taxon>
        <taxon>Spirochaetota</taxon>
        <taxon>Spirochaetia</taxon>
        <taxon>Leptospirales</taxon>
        <taxon>Leptospiraceae</taxon>
        <taxon>Leptospira</taxon>
    </lineage>
</organism>
<evidence type="ECO:0000313" key="1">
    <source>
        <dbReference type="EMBL" id="TGL65575.1"/>
    </source>
</evidence>
<evidence type="ECO:0000313" key="2">
    <source>
        <dbReference type="Proteomes" id="UP000297567"/>
    </source>
</evidence>
<gene>
    <name evidence="1" type="ORF">EHQ62_13515</name>
</gene>
<dbReference type="RefSeq" id="WP_135643567.1">
    <property type="nucleotide sequence ID" value="NZ_RQGH01000026.1"/>
</dbReference>
<keyword evidence="2" id="KW-1185">Reference proteome</keyword>
<dbReference type="EMBL" id="RQGH01000026">
    <property type="protein sequence ID" value="TGL65575.1"/>
    <property type="molecule type" value="Genomic_DNA"/>
</dbReference>
<name>A0A4Z0ZZD3_9LEPT</name>
<dbReference type="AlphaFoldDB" id="A0A4Z0ZZD3"/>
<reference evidence="1" key="1">
    <citation type="journal article" date="2019" name="PLoS Negl. Trop. Dis.">
        <title>Revisiting the worldwide diversity of Leptospira species in the environment.</title>
        <authorList>
            <person name="Vincent A.T."/>
            <person name="Schiettekatte O."/>
            <person name="Bourhy P."/>
            <person name="Veyrier F.J."/>
            <person name="Picardeau M."/>
        </authorList>
    </citation>
    <scope>NUCLEOTIDE SEQUENCE [LARGE SCALE GENOMIC DNA]</scope>
    <source>
        <strain evidence="1">201702451</strain>
    </source>
</reference>